<feature type="compositionally biased region" description="Low complexity" evidence="1">
    <location>
        <begin position="28"/>
        <end position="37"/>
    </location>
</feature>
<accession>A0A4Z2I1I7</accession>
<gene>
    <name evidence="2" type="ORF">EYF80_017714</name>
</gene>
<feature type="region of interest" description="Disordered" evidence="1">
    <location>
        <begin position="1"/>
        <end position="65"/>
    </location>
</feature>
<feature type="region of interest" description="Disordered" evidence="1">
    <location>
        <begin position="97"/>
        <end position="128"/>
    </location>
</feature>
<evidence type="ECO:0000313" key="3">
    <source>
        <dbReference type="Proteomes" id="UP000314294"/>
    </source>
</evidence>
<proteinExistence type="predicted"/>
<dbReference type="Proteomes" id="UP000314294">
    <property type="component" value="Unassembled WGS sequence"/>
</dbReference>
<name>A0A4Z2I1I7_9TELE</name>
<reference evidence="2 3" key="1">
    <citation type="submission" date="2019-03" db="EMBL/GenBank/DDBJ databases">
        <title>First draft genome of Liparis tanakae, snailfish: a comprehensive survey of snailfish specific genes.</title>
        <authorList>
            <person name="Kim W."/>
            <person name="Song I."/>
            <person name="Jeong J.-H."/>
            <person name="Kim D."/>
            <person name="Kim S."/>
            <person name="Ryu S."/>
            <person name="Song J.Y."/>
            <person name="Lee S.K."/>
        </authorList>
    </citation>
    <scope>NUCLEOTIDE SEQUENCE [LARGE SCALE GENOMIC DNA]</scope>
    <source>
        <tissue evidence="2">Muscle</tissue>
    </source>
</reference>
<evidence type="ECO:0000313" key="2">
    <source>
        <dbReference type="EMBL" id="TNN71926.1"/>
    </source>
</evidence>
<dbReference type="EMBL" id="SRLO01000143">
    <property type="protein sequence ID" value="TNN71926.1"/>
    <property type="molecule type" value="Genomic_DNA"/>
</dbReference>
<keyword evidence="3" id="KW-1185">Reference proteome</keyword>
<comment type="caution">
    <text evidence="2">The sequence shown here is derived from an EMBL/GenBank/DDBJ whole genome shotgun (WGS) entry which is preliminary data.</text>
</comment>
<sequence length="128" mass="13609">MDEESREQEKGGDHKRSGLYVRKRDASSRSSRLPASAETQMTGVTRSSGRSGSRQTCYSAQRGPGPGLILATCEPALPGAVNLSLFWVSSPKMSLRLNTQNTRSSSSSSSSSRPAADSLCSVKSSKIP</sequence>
<dbReference type="AlphaFoldDB" id="A0A4Z2I1I7"/>
<organism evidence="2 3">
    <name type="scientific">Liparis tanakae</name>
    <name type="common">Tanaka's snailfish</name>
    <dbReference type="NCBI Taxonomy" id="230148"/>
    <lineage>
        <taxon>Eukaryota</taxon>
        <taxon>Metazoa</taxon>
        <taxon>Chordata</taxon>
        <taxon>Craniata</taxon>
        <taxon>Vertebrata</taxon>
        <taxon>Euteleostomi</taxon>
        <taxon>Actinopterygii</taxon>
        <taxon>Neopterygii</taxon>
        <taxon>Teleostei</taxon>
        <taxon>Neoteleostei</taxon>
        <taxon>Acanthomorphata</taxon>
        <taxon>Eupercaria</taxon>
        <taxon>Perciformes</taxon>
        <taxon>Cottioidei</taxon>
        <taxon>Cottales</taxon>
        <taxon>Liparidae</taxon>
        <taxon>Liparis</taxon>
    </lineage>
</organism>
<feature type="compositionally biased region" description="Basic and acidic residues" evidence="1">
    <location>
        <begin position="7"/>
        <end position="27"/>
    </location>
</feature>
<evidence type="ECO:0000256" key="1">
    <source>
        <dbReference type="SAM" id="MobiDB-lite"/>
    </source>
</evidence>
<protein>
    <submittedName>
        <fullName evidence="2">Uncharacterized protein</fullName>
    </submittedName>
</protein>